<organism evidence="2 3">
    <name type="scientific">Stentor coeruleus</name>
    <dbReference type="NCBI Taxonomy" id="5963"/>
    <lineage>
        <taxon>Eukaryota</taxon>
        <taxon>Sar</taxon>
        <taxon>Alveolata</taxon>
        <taxon>Ciliophora</taxon>
        <taxon>Postciliodesmatophora</taxon>
        <taxon>Heterotrichea</taxon>
        <taxon>Heterotrichida</taxon>
        <taxon>Stentoridae</taxon>
        <taxon>Stentor</taxon>
    </lineage>
</organism>
<dbReference type="InterPro" id="IPR000048">
    <property type="entry name" value="IQ_motif_EF-hand-BS"/>
</dbReference>
<dbReference type="Pfam" id="PF00612">
    <property type="entry name" value="IQ"/>
    <property type="match status" value="1"/>
</dbReference>
<name>A0A1R2CVY0_9CILI</name>
<dbReference type="EMBL" id="MPUH01000048">
    <property type="protein sequence ID" value="OMJ93167.1"/>
    <property type="molecule type" value="Genomic_DNA"/>
</dbReference>
<sequence>MAQLMQIIDKRTAKFTNKGPQPIPQALTKESRKVKLTPLSTLPNANSKNDISAASPPQKVRRIKLKASQTIAQTSKISDSTENKETITLNSIKKLQTSIPNSILENLENFTLDQLEIKSVDDESCENPNIEDHKEEQNLENNTENIGSDDDDYKTNEINEEQDERICDEVFLSFWLSFAAQIEEIMKPPVIENFKWIFEYKEKAKKAVEAIGLYWKYTRKDRKRFLSAQKIARILQVKVREMIKRKYLRAELEKKKRIFEGQSAAAIKIQKVYKGYKVYKKYQPIIEERVKVRKHKEFLEKQNTLRKARNHKKQVVRFIEEQWSMYQNKKKMREVRKYLMTLPYECRLLYFKFQQVKQDADSLKNDVDLLISKKQGKVD</sequence>
<accession>A0A1R2CVY0</accession>
<keyword evidence="3" id="KW-1185">Reference proteome</keyword>
<evidence type="ECO:0000313" key="2">
    <source>
        <dbReference type="EMBL" id="OMJ93167.1"/>
    </source>
</evidence>
<dbReference type="Proteomes" id="UP000187209">
    <property type="component" value="Unassembled WGS sequence"/>
</dbReference>
<dbReference type="PROSITE" id="PS50096">
    <property type="entry name" value="IQ"/>
    <property type="match status" value="1"/>
</dbReference>
<dbReference type="AlphaFoldDB" id="A0A1R2CVY0"/>
<feature type="region of interest" description="Disordered" evidence="1">
    <location>
        <begin position="38"/>
        <end position="57"/>
    </location>
</feature>
<reference evidence="2 3" key="1">
    <citation type="submission" date="2016-11" db="EMBL/GenBank/DDBJ databases">
        <title>The macronuclear genome of Stentor coeruleus: a giant cell with tiny introns.</title>
        <authorList>
            <person name="Slabodnick M."/>
            <person name="Ruby J.G."/>
            <person name="Reiff S.B."/>
            <person name="Swart E.C."/>
            <person name="Gosai S."/>
            <person name="Prabakaran S."/>
            <person name="Witkowska E."/>
            <person name="Larue G.E."/>
            <person name="Fisher S."/>
            <person name="Freeman R.M."/>
            <person name="Gunawardena J."/>
            <person name="Chu W."/>
            <person name="Stover N.A."/>
            <person name="Gregory B.D."/>
            <person name="Nowacki M."/>
            <person name="Derisi J."/>
            <person name="Roy S.W."/>
            <person name="Marshall W.F."/>
            <person name="Sood P."/>
        </authorList>
    </citation>
    <scope>NUCLEOTIDE SEQUENCE [LARGE SCALE GENOMIC DNA]</scope>
    <source>
        <strain evidence="2">WM001</strain>
    </source>
</reference>
<evidence type="ECO:0000256" key="1">
    <source>
        <dbReference type="SAM" id="MobiDB-lite"/>
    </source>
</evidence>
<protein>
    <submittedName>
        <fullName evidence="2">Uncharacterized protein</fullName>
    </submittedName>
</protein>
<feature type="compositionally biased region" description="Polar residues" evidence="1">
    <location>
        <begin position="38"/>
        <end position="52"/>
    </location>
</feature>
<comment type="caution">
    <text evidence="2">The sequence shown here is derived from an EMBL/GenBank/DDBJ whole genome shotgun (WGS) entry which is preliminary data.</text>
</comment>
<proteinExistence type="predicted"/>
<evidence type="ECO:0000313" key="3">
    <source>
        <dbReference type="Proteomes" id="UP000187209"/>
    </source>
</evidence>
<gene>
    <name evidence="2" type="ORF">SteCoe_3989</name>
</gene>
<feature type="region of interest" description="Disordered" evidence="1">
    <location>
        <begin position="124"/>
        <end position="154"/>
    </location>
</feature>